<dbReference type="PANTHER" id="PTHR42852:SF6">
    <property type="entry name" value="THIOL:DISULFIDE INTERCHANGE PROTEIN DSBE"/>
    <property type="match status" value="1"/>
</dbReference>
<dbReference type="PROSITE" id="PS51257">
    <property type="entry name" value="PROKAR_LIPOPROTEIN"/>
    <property type="match status" value="1"/>
</dbReference>
<keyword evidence="3" id="KW-0812">Transmembrane</keyword>
<evidence type="ECO:0000256" key="5">
    <source>
        <dbReference type="ARBA" id="ARBA00023284"/>
    </source>
</evidence>
<evidence type="ECO:0000256" key="2">
    <source>
        <dbReference type="ARBA" id="ARBA00022748"/>
    </source>
</evidence>
<gene>
    <name evidence="8" type="ORF">ATP06_0222955</name>
    <name evidence="7" type="ORF">AVL48_08040</name>
</gene>
<evidence type="ECO:0000256" key="1">
    <source>
        <dbReference type="ARBA" id="ARBA00004196"/>
    </source>
</evidence>
<organism evidence="7 9">
    <name type="scientific">Amycolatopsis regifaucium</name>
    <dbReference type="NCBI Taxonomy" id="546365"/>
    <lineage>
        <taxon>Bacteria</taxon>
        <taxon>Bacillati</taxon>
        <taxon>Actinomycetota</taxon>
        <taxon>Actinomycetes</taxon>
        <taxon>Pseudonocardiales</taxon>
        <taxon>Pseudonocardiaceae</taxon>
        <taxon>Amycolatopsis</taxon>
    </lineage>
</organism>
<sequence length="193" mass="20995">MKRLVAAVVGLALVVTGCTTGKDAVVTGGSFNFVSPGGKVDITYDVADRQQSPTLSGDDLMNEGKQLSIADFPGKVVVLNLWGQWCGPCRVEAPEMQKVYDQTKASGVQVVGIDLRDNDRAPAQDFVRDRKLTYPSIYDPSGRTLLQLSGYPRNIIPSTIVLDKQHRVAAVFLRDLLASDLLPVVQRLVAEPR</sequence>
<keyword evidence="2" id="KW-0201">Cytochrome c-type biogenesis</keyword>
<dbReference type="OrthoDB" id="9796554at2"/>
<dbReference type="RefSeq" id="WP_061980113.1">
    <property type="nucleotide sequence ID" value="NZ_FOPQ01000001.1"/>
</dbReference>
<dbReference type="InterPro" id="IPR017937">
    <property type="entry name" value="Thioredoxin_CS"/>
</dbReference>
<dbReference type="GO" id="GO:0017004">
    <property type="term" value="P:cytochrome complex assembly"/>
    <property type="evidence" value="ECO:0007669"/>
    <property type="project" value="UniProtKB-KW"/>
</dbReference>
<comment type="caution">
    <text evidence="7">The sequence shown here is derived from an EMBL/GenBank/DDBJ whole genome shotgun (WGS) entry which is preliminary data.</text>
</comment>
<evidence type="ECO:0000313" key="9">
    <source>
        <dbReference type="Proteomes" id="UP000076321"/>
    </source>
</evidence>
<dbReference type="InterPro" id="IPR036249">
    <property type="entry name" value="Thioredoxin-like_sf"/>
</dbReference>
<dbReference type="GO" id="GO:0016209">
    <property type="term" value="F:antioxidant activity"/>
    <property type="evidence" value="ECO:0007669"/>
    <property type="project" value="InterPro"/>
</dbReference>
<dbReference type="CDD" id="cd02966">
    <property type="entry name" value="TlpA_like_family"/>
    <property type="match status" value="1"/>
</dbReference>
<evidence type="ECO:0000256" key="4">
    <source>
        <dbReference type="ARBA" id="ARBA00023157"/>
    </source>
</evidence>
<evidence type="ECO:0000256" key="3">
    <source>
        <dbReference type="ARBA" id="ARBA00022968"/>
    </source>
</evidence>
<dbReference type="EMBL" id="LQCI01000034">
    <property type="protein sequence ID" value="KZB81903.1"/>
    <property type="molecule type" value="Genomic_DNA"/>
</dbReference>
<dbReference type="InterPro" id="IPR000866">
    <property type="entry name" value="AhpC/TSA"/>
</dbReference>
<dbReference type="Gene3D" id="3.40.30.10">
    <property type="entry name" value="Glutaredoxin"/>
    <property type="match status" value="1"/>
</dbReference>
<name>A0A154MC96_9PSEU</name>
<evidence type="ECO:0000313" key="8">
    <source>
        <dbReference type="EMBL" id="OKA06026.1"/>
    </source>
</evidence>
<dbReference type="AlphaFoldDB" id="A0A154MC96"/>
<evidence type="ECO:0000313" key="7">
    <source>
        <dbReference type="EMBL" id="KZB81903.1"/>
    </source>
</evidence>
<keyword evidence="4" id="KW-1015">Disulfide bond</keyword>
<dbReference type="InterPro" id="IPR013766">
    <property type="entry name" value="Thioredoxin_domain"/>
</dbReference>
<dbReference type="Pfam" id="PF00578">
    <property type="entry name" value="AhpC-TSA"/>
    <property type="match status" value="1"/>
</dbReference>
<keyword evidence="3" id="KW-0735">Signal-anchor</keyword>
<dbReference type="GO" id="GO:0016491">
    <property type="term" value="F:oxidoreductase activity"/>
    <property type="evidence" value="ECO:0007669"/>
    <property type="project" value="InterPro"/>
</dbReference>
<dbReference type="SUPFAM" id="SSF52833">
    <property type="entry name" value="Thioredoxin-like"/>
    <property type="match status" value="1"/>
</dbReference>
<dbReference type="PROSITE" id="PS51352">
    <property type="entry name" value="THIOREDOXIN_2"/>
    <property type="match status" value="1"/>
</dbReference>
<keyword evidence="10" id="KW-1185">Reference proteome</keyword>
<dbReference type="Proteomes" id="UP000186883">
    <property type="component" value="Unassembled WGS sequence"/>
</dbReference>
<dbReference type="EMBL" id="LOBU02000015">
    <property type="protein sequence ID" value="OKA06026.1"/>
    <property type="molecule type" value="Genomic_DNA"/>
</dbReference>
<keyword evidence="5" id="KW-0676">Redox-active center</keyword>
<dbReference type="Proteomes" id="UP000076321">
    <property type="component" value="Unassembled WGS sequence"/>
</dbReference>
<protein>
    <submittedName>
        <fullName evidence="7">Alkyl hydroperoxide reductase</fullName>
    </submittedName>
</protein>
<dbReference type="GO" id="GO:0030313">
    <property type="term" value="C:cell envelope"/>
    <property type="evidence" value="ECO:0007669"/>
    <property type="project" value="UniProtKB-SubCell"/>
</dbReference>
<dbReference type="InterPro" id="IPR050553">
    <property type="entry name" value="Thioredoxin_ResA/DsbE_sf"/>
</dbReference>
<evidence type="ECO:0000259" key="6">
    <source>
        <dbReference type="PROSITE" id="PS51352"/>
    </source>
</evidence>
<dbReference type="PROSITE" id="PS00194">
    <property type="entry name" value="THIOREDOXIN_1"/>
    <property type="match status" value="1"/>
</dbReference>
<dbReference type="PANTHER" id="PTHR42852">
    <property type="entry name" value="THIOL:DISULFIDE INTERCHANGE PROTEIN DSBE"/>
    <property type="match status" value="1"/>
</dbReference>
<proteinExistence type="predicted"/>
<evidence type="ECO:0000313" key="10">
    <source>
        <dbReference type="Proteomes" id="UP000186883"/>
    </source>
</evidence>
<comment type="subcellular location">
    <subcellularLocation>
        <location evidence="1">Cell envelope</location>
    </subcellularLocation>
</comment>
<reference evidence="7 9" key="1">
    <citation type="submission" date="2015-12" db="EMBL/GenBank/DDBJ databases">
        <title>Amycolatopsis regifaucium genome sequencing and assembly.</title>
        <authorList>
            <person name="Mayilraj S."/>
        </authorList>
    </citation>
    <scope>NUCLEOTIDE SEQUENCE [LARGE SCALE GENOMIC DNA]</scope>
    <source>
        <strain evidence="7 9">GY080</strain>
    </source>
</reference>
<reference evidence="8 10" key="2">
    <citation type="submission" date="2016-11" db="EMBL/GenBank/DDBJ databases">
        <title>Genome sequencing of Amycolatopsis regifaucium.</title>
        <authorList>
            <person name="Mayilraj S."/>
            <person name="Kaur N."/>
        </authorList>
    </citation>
    <scope>NUCLEOTIDE SEQUENCE [LARGE SCALE GENOMIC DNA]</scope>
    <source>
        <strain evidence="8 10">GY080</strain>
    </source>
</reference>
<feature type="domain" description="Thioredoxin" evidence="6">
    <location>
        <begin position="46"/>
        <end position="190"/>
    </location>
</feature>
<accession>A0A154MC96</accession>